<protein>
    <submittedName>
        <fullName evidence="1">Uncharacterized protein</fullName>
    </submittedName>
</protein>
<evidence type="ECO:0000313" key="1">
    <source>
        <dbReference type="EMBL" id="QHT95950.1"/>
    </source>
</evidence>
<organism evidence="1">
    <name type="scientific">viral metagenome</name>
    <dbReference type="NCBI Taxonomy" id="1070528"/>
    <lineage>
        <taxon>unclassified sequences</taxon>
        <taxon>metagenomes</taxon>
        <taxon>organismal metagenomes</taxon>
    </lineage>
</organism>
<sequence length="256" mass="29651">MDTNIYKYVIEGGLNFYDELNASSDEEEINTNIKNTNINNTYTNNTNCLISGEPLDLTTCVTMQCGHKFNYEQVYKEIVNQKYVFKSYYYGQLTQEERNKLDSSHTFIKCPYCRSVQKELLPYNNKHSGYSKVMGVNTFDKNTYLPSLQINVISINRKNKIYKICKKCDFADTCKNVYVTDLEGTDKNYCYIHYNSMHKLLVKQKKEEEKKKKDDLKLTKQINTSLCVAVLKSGARKGQQCGSKCATSLTFCKRHS</sequence>
<proteinExistence type="predicted"/>
<accession>A0A6C0ITQ3</accession>
<name>A0A6C0ITQ3_9ZZZZ</name>
<reference evidence="1" key="1">
    <citation type="journal article" date="2020" name="Nature">
        <title>Giant virus diversity and host interactions through global metagenomics.</title>
        <authorList>
            <person name="Schulz F."/>
            <person name="Roux S."/>
            <person name="Paez-Espino D."/>
            <person name="Jungbluth S."/>
            <person name="Walsh D.A."/>
            <person name="Denef V.J."/>
            <person name="McMahon K.D."/>
            <person name="Konstantinidis K.T."/>
            <person name="Eloe-Fadrosh E.A."/>
            <person name="Kyrpides N.C."/>
            <person name="Woyke T."/>
        </authorList>
    </citation>
    <scope>NUCLEOTIDE SEQUENCE</scope>
    <source>
        <strain evidence="1">GVMAG-M-3300024301-20</strain>
    </source>
</reference>
<dbReference type="AlphaFoldDB" id="A0A6C0ITQ3"/>
<dbReference type="EMBL" id="MN740248">
    <property type="protein sequence ID" value="QHT95950.1"/>
    <property type="molecule type" value="Genomic_DNA"/>
</dbReference>